<keyword evidence="7" id="KW-1185">Reference proteome</keyword>
<keyword evidence="1" id="KW-0805">Transcription regulation</keyword>
<evidence type="ECO:0000256" key="4">
    <source>
        <dbReference type="SAM" id="MobiDB-lite"/>
    </source>
</evidence>
<dbReference type="RefSeq" id="WP_209012572.1">
    <property type="nucleotide sequence ID" value="NZ_CANKXR010000008.1"/>
</dbReference>
<reference evidence="7" key="1">
    <citation type="submission" date="2015-07" db="EMBL/GenBank/DDBJ databases">
        <authorList>
            <person name="Rodrigo-Torres Lidia"/>
            <person name="Arahal R.David."/>
        </authorList>
    </citation>
    <scope>NUCLEOTIDE SEQUENCE [LARGE SCALE GENOMIC DNA]</scope>
    <source>
        <strain evidence="7">CECT 5096</strain>
    </source>
</reference>
<name>A0A0M6Z4I9_9HYPH</name>
<dbReference type="EMBL" id="CXWC01000010">
    <property type="protein sequence ID" value="CTQ71815.1"/>
    <property type="molecule type" value="Genomic_DNA"/>
</dbReference>
<dbReference type="AlphaFoldDB" id="A0A0M6Z4I9"/>
<proteinExistence type="predicted"/>
<dbReference type="InterPro" id="IPR036388">
    <property type="entry name" value="WH-like_DNA-bd_sf"/>
</dbReference>
<evidence type="ECO:0000259" key="5">
    <source>
        <dbReference type="PROSITE" id="PS50949"/>
    </source>
</evidence>
<dbReference type="SMART" id="SM00895">
    <property type="entry name" value="FCD"/>
    <property type="match status" value="1"/>
</dbReference>
<dbReference type="Pfam" id="PF00392">
    <property type="entry name" value="GntR"/>
    <property type="match status" value="1"/>
</dbReference>
<evidence type="ECO:0000313" key="7">
    <source>
        <dbReference type="Proteomes" id="UP000049983"/>
    </source>
</evidence>
<dbReference type="SUPFAM" id="SSF48008">
    <property type="entry name" value="GntR ligand-binding domain-like"/>
    <property type="match status" value="1"/>
</dbReference>
<dbReference type="SUPFAM" id="SSF46785">
    <property type="entry name" value="Winged helix' DNA-binding domain"/>
    <property type="match status" value="1"/>
</dbReference>
<dbReference type="PROSITE" id="PS50949">
    <property type="entry name" value="HTH_GNTR"/>
    <property type="match status" value="1"/>
</dbReference>
<dbReference type="InterPro" id="IPR011711">
    <property type="entry name" value="GntR_C"/>
</dbReference>
<accession>A0A0M6Z4I9</accession>
<sequence>MRDHNEQVHTTMNEPQLMSQNRVKPIKRETFSNQIAANLRRAIISGEIESGSQITESDLAARFGVSRGPLREAMGQIAAEGLIETIPYTGTRVLKLSPEDVREIYSLRTSLETLAFREVWERRDEAFVRELEIRHKALLETLALDDHVASSEAEVRFHSLVYETCGHKLLLESWRRIAGRMQLYLAEHQRAHGRKAPIEDAHERYLQLAVGNSLALMLEEIDAHMQRGFRQMEQYLSFAD</sequence>
<gene>
    <name evidence="6" type="primary">ydfH_6</name>
    <name evidence="6" type="ORF">LA5096_03064</name>
</gene>
<dbReference type="CDD" id="cd07377">
    <property type="entry name" value="WHTH_GntR"/>
    <property type="match status" value="1"/>
</dbReference>
<dbReference type="PRINTS" id="PR00035">
    <property type="entry name" value="HTHGNTR"/>
</dbReference>
<dbReference type="PANTHER" id="PTHR43537">
    <property type="entry name" value="TRANSCRIPTIONAL REGULATOR, GNTR FAMILY"/>
    <property type="match status" value="1"/>
</dbReference>
<dbReference type="InterPro" id="IPR008920">
    <property type="entry name" value="TF_FadR/GntR_C"/>
</dbReference>
<evidence type="ECO:0000256" key="1">
    <source>
        <dbReference type="ARBA" id="ARBA00023015"/>
    </source>
</evidence>
<dbReference type="Proteomes" id="UP000049983">
    <property type="component" value="Unassembled WGS sequence"/>
</dbReference>
<protein>
    <submittedName>
        <fullName evidence="6">Putative HTH-type transcriptional regulator YdfH</fullName>
    </submittedName>
</protein>
<organism evidence="6 7">
    <name type="scientific">Roseibium album</name>
    <dbReference type="NCBI Taxonomy" id="311410"/>
    <lineage>
        <taxon>Bacteria</taxon>
        <taxon>Pseudomonadati</taxon>
        <taxon>Pseudomonadota</taxon>
        <taxon>Alphaproteobacteria</taxon>
        <taxon>Hyphomicrobiales</taxon>
        <taxon>Stappiaceae</taxon>
        <taxon>Roseibium</taxon>
    </lineage>
</organism>
<dbReference type="InterPro" id="IPR000524">
    <property type="entry name" value="Tscrpt_reg_HTH_GntR"/>
</dbReference>
<feature type="compositionally biased region" description="Polar residues" evidence="4">
    <location>
        <begin position="8"/>
        <end position="21"/>
    </location>
</feature>
<dbReference type="InterPro" id="IPR036390">
    <property type="entry name" value="WH_DNA-bd_sf"/>
</dbReference>
<dbReference type="SMART" id="SM00345">
    <property type="entry name" value="HTH_GNTR"/>
    <property type="match status" value="1"/>
</dbReference>
<feature type="domain" description="HTH gntR-type" evidence="5">
    <location>
        <begin position="29"/>
        <end position="96"/>
    </location>
</feature>
<evidence type="ECO:0000256" key="3">
    <source>
        <dbReference type="ARBA" id="ARBA00023163"/>
    </source>
</evidence>
<feature type="region of interest" description="Disordered" evidence="4">
    <location>
        <begin position="1"/>
        <end position="21"/>
    </location>
</feature>
<dbReference type="Pfam" id="PF07729">
    <property type="entry name" value="FCD"/>
    <property type="match status" value="1"/>
</dbReference>
<dbReference type="PANTHER" id="PTHR43537:SF50">
    <property type="entry name" value="TRANSCRIPTIONAL REGULATORY PROTEIN"/>
    <property type="match status" value="1"/>
</dbReference>
<dbReference type="STRING" id="311410.LA5095_01810"/>
<dbReference type="Gene3D" id="1.10.10.10">
    <property type="entry name" value="Winged helix-like DNA-binding domain superfamily/Winged helix DNA-binding domain"/>
    <property type="match status" value="1"/>
</dbReference>
<keyword evidence="3" id="KW-0804">Transcription</keyword>
<dbReference type="GO" id="GO:0003700">
    <property type="term" value="F:DNA-binding transcription factor activity"/>
    <property type="evidence" value="ECO:0007669"/>
    <property type="project" value="InterPro"/>
</dbReference>
<dbReference type="Gene3D" id="1.20.120.530">
    <property type="entry name" value="GntR ligand-binding domain-like"/>
    <property type="match status" value="1"/>
</dbReference>
<dbReference type="GO" id="GO:0003677">
    <property type="term" value="F:DNA binding"/>
    <property type="evidence" value="ECO:0007669"/>
    <property type="project" value="UniProtKB-KW"/>
</dbReference>
<evidence type="ECO:0000256" key="2">
    <source>
        <dbReference type="ARBA" id="ARBA00023125"/>
    </source>
</evidence>
<keyword evidence="2" id="KW-0238">DNA-binding</keyword>
<evidence type="ECO:0000313" key="6">
    <source>
        <dbReference type="EMBL" id="CTQ71815.1"/>
    </source>
</evidence>